<feature type="chain" id="PRO_5042236180" evidence="1">
    <location>
        <begin position="22"/>
        <end position="82"/>
    </location>
</feature>
<reference evidence="2" key="1">
    <citation type="journal article" date="2023" name="IScience">
        <title>Live-bearing cockroach genome reveals convergent evolutionary mechanisms linked to viviparity in insects and beyond.</title>
        <authorList>
            <person name="Fouks B."/>
            <person name="Harrison M.C."/>
            <person name="Mikhailova A.A."/>
            <person name="Marchal E."/>
            <person name="English S."/>
            <person name="Carruthers M."/>
            <person name="Jennings E.C."/>
            <person name="Chiamaka E.L."/>
            <person name="Frigard R.A."/>
            <person name="Pippel M."/>
            <person name="Attardo G.M."/>
            <person name="Benoit J.B."/>
            <person name="Bornberg-Bauer E."/>
            <person name="Tobe S.S."/>
        </authorList>
    </citation>
    <scope>NUCLEOTIDE SEQUENCE</scope>
    <source>
        <strain evidence="2">Stay&amp;Tobe</strain>
    </source>
</reference>
<dbReference type="AlphaFoldDB" id="A0AAD8E674"/>
<keyword evidence="3" id="KW-1185">Reference proteome</keyword>
<feature type="signal peptide" evidence="1">
    <location>
        <begin position="1"/>
        <end position="21"/>
    </location>
</feature>
<dbReference type="Proteomes" id="UP001233999">
    <property type="component" value="Unassembled WGS sequence"/>
</dbReference>
<sequence>FLFRLLYLVWVIRNLHSSATGKQMGRSCVVQPDCESEDNEDAECAPVSVSWEGSAEMQSGDILLVRIDDTGPCIVHSKTSKP</sequence>
<gene>
    <name evidence="2" type="ORF">L9F63_005011</name>
</gene>
<comment type="caution">
    <text evidence="2">The sequence shown here is derived from an EMBL/GenBank/DDBJ whole genome shotgun (WGS) entry which is preliminary data.</text>
</comment>
<evidence type="ECO:0000313" key="2">
    <source>
        <dbReference type="EMBL" id="KAJ9578803.1"/>
    </source>
</evidence>
<feature type="non-terminal residue" evidence="2">
    <location>
        <position position="82"/>
    </location>
</feature>
<evidence type="ECO:0000256" key="1">
    <source>
        <dbReference type="SAM" id="SignalP"/>
    </source>
</evidence>
<feature type="non-terminal residue" evidence="2">
    <location>
        <position position="1"/>
    </location>
</feature>
<organism evidence="2 3">
    <name type="scientific">Diploptera punctata</name>
    <name type="common">Pacific beetle cockroach</name>
    <dbReference type="NCBI Taxonomy" id="6984"/>
    <lineage>
        <taxon>Eukaryota</taxon>
        <taxon>Metazoa</taxon>
        <taxon>Ecdysozoa</taxon>
        <taxon>Arthropoda</taxon>
        <taxon>Hexapoda</taxon>
        <taxon>Insecta</taxon>
        <taxon>Pterygota</taxon>
        <taxon>Neoptera</taxon>
        <taxon>Polyneoptera</taxon>
        <taxon>Dictyoptera</taxon>
        <taxon>Blattodea</taxon>
        <taxon>Blaberoidea</taxon>
        <taxon>Blaberidae</taxon>
        <taxon>Diplopterinae</taxon>
        <taxon>Diploptera</taxon>
    </lineage>
</organism>
<keyword evidence="1" id="KW-0732">Signal</keyword>
<dbReference type="EMBL" id="JASPKZ010008860">
    <property type="protein sequence ID" value="KAJ9578803.1"/>
    <property type="molecule type" value="Genomic_DNA"/>
</dbReference>
<name>A0AAD8E674_DIPPU</name>
<reference evidence="2" key="2">
    <citation type="submission" date="2023-05" db="EMBL/GenBank/DDBJ databases">
        <authorList>
            <person name="Fouks B."/>
        </authorList>
    </citation>
    <scope>NUCLEOTIDE SEQUENCE</scope>
    <source>
        <strain evidence="2">Stay&amp;Tobe</strain>
        <tissue evidence="2">Testes</tissue>
    </source>
</reference>
<protein>
    <submittedName>
        <fullName evidence="2">Uncharacterized protein</fullName>
    </submittedName>
</protein>
<evidence type="ECO:0000313" key="3">
    <source>
        <dbReference type="Proteomes" id="UP001233999"/>
    </source>
</evidence>
<accession>A0AAD8E674</accession>
<proteinExistence type="predicted"/>